<evidence type="ECO:0000313" key="2">
    <source>
        <dbReference type="Proteomes" id="UP000292082"/>
    </source>
</evidence>
<accession>A0A4Q9N970</accession>
<dbReference type="EMBL" id="ML145259">
    <property type="protein sequence ID" value="TBU52252.1"/>
    <property type="molecule type" value="Genomic_DNA"/>
</dbReference>
<reference evidence="1 2" key="1">
    <citation type="submission" date="2019-01" db="EMBL/GenBank/DDBJ databases">
        <title>Draft genome sequences of three monokaryotic isolates of the white-rot basidiomycete fungus Dichomitus squalens.</title>
        <authorList>
            <consortium name="DOE Joint Genome Institute"/>
            <person name="Lopez S.C."/>
            <person name="Andreopoulos B."/>
            <person name="Pangilinan J."/>
            <person name="Lipzen A."/>
            <person name="Riley R."/>
            <person name="Ahrendt S."/>
            <person name="Ng V."/>
            <person name="Barry K."/>
            <person name="Daum C."/>
            <person name="Grigoriev I.V."/>
            <person name="Hilden K.S."/>
            <person name="Makela M.R."/>
            <person name="de Vries R.P."/>
        </authorList>
    </citation>
    <scope>NUCLEOTIDE SEQUENCE [LARGE SCALE GENOMIC DNA]</scope>
    <source>
        <strain evidence="1 2">CBS 464.89</strain>
    </source>
</reference>
<keyword evidence="2" id="KW-1185">Reference proteome</keyword>
<dbReference type="Proteomes" id="UP000292082">
    <property type="component" value="Unassembled WGS sequence"/>
</dbReference>
<proteinExistence type="predicted"/>
<evidence type="ECO:0000313" key="1">
    <source>
        <dbReference type="EMBL" id="TBU52252.1"/>
    </source>
</evidence>
<protein>
    <submittedName>
        <fullName evidence="1">Uncharacterized protein</fullName>
    </submittedName>
</protein>
<gene>
    <name evidence="1" type="ORF">BD310DRAFT_940608</name>
</gene>
<dbReference type="AlphaFoldDB" id="A0A4Q9N970"/>
<sequence>MVRCTPIVAATVTPRLHDRACVRPLRRCGSIAQWDDATHRGVRGVYDVAGSFPGLGLRGRS</sequence>
<name>A0A4Q9N970_9APHY</name>
<organism evidence="1 2">
    <name type="scientific">Dichomitus squalens</name>
    <dbReference type="NCBI Taxonomy" id="114155"/>
    <lineage>
        <taxon>Eukaryota</taxon>
        <taxon>Fungi</taxon>
        <taxon>Dikarya</taxon>
        <taxon>Basidiomycota</taxon>
        <taxon>Agaricomycotina</taxon>
        <taxon>Agaricomycetes</taxon>
        <taxon>Polyporales</taxon>
        <taxon>Polyporaceae</taxon>
        <taxon>Dichomitus</taxon>
    </lineage>
</organism>